<keyword evidence="3" id="KW-1185">Reference proteome</keyword>
<organism evidence="2 3">
    <name type="scientific">Methanimicrococcus hongohii</name>
    <dbReference type="NCBI Taxonomy" id="3028295"/>
    <lineage>
        <taxon>Archaea</taxon>
        <taxon>Methanobacteriati</taxon>
        <taxon>Methanobacteriota</taxon>
        <taxon>Stenosarchaea group</taxon>
        <taxon>Methanomicrobia</taxon>
        <taxon>Methanosarcinales</taxon>
        <taxon>Methanosarcinaceae</taxon>
        <taxon>Methanimicrococcus</taxon>
    </lineage>
</organism>
<gene>
    <name evidence="2" type="ORF">MmiHf6_12220</name>
</gene>
<protein>
    <submittedName>
        <fullName evidence="2">Uncharacterized protein</fullName>
    </submittedName>
</protein>
<reference evidence="2 3" key="1">
    <citation type="submission" date="2023-07" db="EMBL/GenBank/DDBJ databases">
        <title>Closed genoem sequence of Methanomicrococcus sp. Hf6.</title>
        <authorList>
            <person name="Poehlein A."/>
            <person name="Protasov E."/>
            <person name="Platt K."/>
            <person name="Reeh H."/>
            <person name="Daniel R."/>
            <person name="Brune A."/>
        </authorList>
    </citation>
    <scope>NUCLEOTIDE SEQUENCE [LARGE SCALE GENOMIC DNA]</scope>
    <source>
        <strain evidence="2 3">Hf6</strain>
    </source>
</reference>
<dbReference type="EMBL" id="CP131059">
    <property type="protein sequence ID" value="WNY23899.1"/>
    <property type="molecule type" value="Genomic_DNA"/>
</dbReference>
<dbReference type="AlphaFoldDB" id="A0AA96ZSV9"/>
<feature type="transmembrane region" description="Helical" evidence="1">
    <location>
        <begin position="139"/>
        <end position="157"/>
    </location>
</feature>
<feature type="transmembrane region" description="Helical" evidence="1">
    <location>
        <begin position="163"/>
        <end position="181"/>
    </location>
</feature>
<evidence type="ECO:0000313" key="3">
    <source>
        <dbReference type="Proteomes" id="UP001302978"/>
    </source>
</evidence>
<proteinExistence type="predicted"/>
<evidence type="ECO:0000313" key="2">
    <source>
        <dbReference type="EMBL" id="WNY23899.1"/>
    </source>
</evidence>
<feature type="transmembrane region" description="Helical" evidence="1">
    <location>
        <begin position="193"/>
        <end position="211"/>
    </location>
</feature>
<feature type="transmembrane region" description="Helical" evidence="1">
    <location>
        <begin position="79"/>
        <end position="98"/>
    </location>
</feature>
<keyword evidence="1" id="KW-0472">Membrane</keyword>
<feature type="transmembrane region" description="Helical" evidence="1">
    <location>
        <begin position="12"/>
        <end position="34"/>
    </location>
</feature>
<dbReference type="KEGG" id="mehf:MmiHf6_12220"/>
<keyword evidence="1" id="KW-1133">Transmembrane helix</keyword>
<dbReference type="RefSeq" id="WP_316557070.1">
    <property type="nucleotide sequence ID" value="NZ_CP131059.1"/>
</dbReference>
<keyword evidence="1" id="KW-0812">Transmembrane</keyword>
<feature type="transmembrane region" description="Helical" evidence="1">
    <location>
        <begin position="110"/>
        <end position="127"/>
    </location>
</feature>
<accession>A0AA96ZSV9</accession>
<feature type="transmembrane region" description="Helical" evidence="1">
    <location>
        <begin position="46"/>
        <end position="67"/>
    </location>
</feature>
<dbReference type="GeneID" id="85195803"/>
<sequence>MIQTLKKYQGPLIECFILSSLMLLLLIINIFIYFSTNENLTYQQKIHNLIPIIFCAAGLILNSIFYSTLKKKYNFELSVFLYGIGFTSCFFTAVYYIFRLQGSMREHLGITYFYLILLAFLYYTYATMFKNTEKRISKVTLFLMVITAVISVVLTIFEIINYQIPYVGILQLFYGLYFAYCLIHKKYVLDLQVFAWIPFLVSSFVFWYFLITRPII</sequence>
<dbReference type="Proteomes" id="UP001302978">
    <property type="component" value="Chromosome"/>
</dbReference>
<evidence type="ECO:0000256" key="1">
    <source>
        <dbReference type="SAM" id="Phobius"/>
    </source>
</evidence>
<name>A0AA96ZSV9_9EURY</name>